<evidence type="ECO:0000256" key="5">
    <source>
        <dbReference type="ARBA" id="ARBA00023288"/>
    </source>
</evidence>
<dbReference type="HAMAP" id="MF_01186">
    <property type="entry name" value="LPS_assembly_LptE"/>
    <property type="match status" value="1"/>
</dbReference>
<keyword evidence="2 6" id="KW-0472">Membrane</keyword>
<evidence type="ECO:0000256" key="3">
    <source>
        <dbReference type="ARBA" id="ARBA00023139"/>
    </source>
</evidence>
<keyword evidence="7" id="KW-0812">Transmembrane</keyword>
<organism evidence="8 9">
    <name type="scientific">Spartinivicinus poritis</name>
    <dbReference type="NCBI Taxonomy" id="2994640"/>
    <lineage>
        <taxon>Bacteria</taxon>
        <taxon>Pseudomonadati</taxon>
        <taxon>Pseudomonadota</taxon>
        <taxon>Gammaproteobacteria</taxon>
        <taxon>Oceanospirillales</taxon>
        <taxon>Zooshikellaceae</taxon>
        <taxon>Spartinivicinus</taxon>
    </lineage>
</organism>
<protein>
    <recommendedName>
        <fullName evidence="6">LPS-assembly lipoprotein LptE</fullName>
    </recommendedName>
</protein>
<dbReference type="RefSeq" id="WP_274688211.1">
    <property type="nucleotide sequence ID" value="NZ_JAPMOU010000007.1"/>
</dbReference>
<reference evidence="8 9" key="1">
    <citation type="submission" date="2022-11" db="EMBL/GenBank/DDBJ databases">
        <title>Spartinivicinus poritis sp. nov., isolated from scleractinian coral Porites lutea.</title>
        <authorList>
            <person name="Zhang G."/>
            <person name="Cai L."/>
            <person name="Wei Q."/>
        </authorList>
    </citation>
    <scope>NUCLEOTIDE SEQUENCE [LARGE SCALE GENOMIC DNA]</scope>
    <source>
        <strain evidence="8 9">A2-2</strain>
    </source>
</reference>
<dbReference type="InterPro" id="IPR007485">
    <property type="entry name" value="LPS_assembly_LptE"/>
</dbReference>
<evidence type="ECO:0000256" key="2">
    <source>
        <dbReference type="ARBA" id="ARBA00023136"/>
    </source>
</evidence>
<evidence type="ECO:0000256" key="1">
    <source>
        <dbReference type="ARBA" id="ARBA00022729"/>
    </source>
</evidence>
<evidence type="ECO:0000256" key="6">
    <source>
        <dbReference type="HAMAP-Rule" id="MF_01186"/>
    </source>
</evidence>
<sequence>MRITLNNLLGKALITVIAATLMTGCGFQLRGLVEVAPLLSTLKVTTPDNYSQFSRKLVHSLEANNISVSDQAPYTLKVLSNEQERKVASFSGNAQAAEYRVRVTNKYQLENRSGLVIIGPFKAQAERVFLHEPNNAAASASEERLITEELDKDIIRQIQLRLAALSNTDIENAEAEAEAKKLAEEKKKQPL</sequence>
<name>A0ABT5U6C0_9GAMM</name>
<accession>A0ABT5U6C0</accession>
<keyword evidence="9" id="KW-1185">Reference proteome</keyword>
<dbReference type="Pfam" id="PF04390">
    <property type="entry name" value="LptE"/>
    <property type="match status" value="1"/>
</dbReference>
<keyword evidence="1 6" id="KW-0732">Signal</keyword>
<proteinExistence type="inferred from homology"/>
<comment type="similarity">
    <text evidence="6">Belongs to the LptE lipoprotein family.</text>
</comment>
<comment type="subunit">
    <text evidence="6">Component of the lipopolysaccharide transport and assembly complex. Interacts with LptD.</text>
</comment>
<keyword evidence="4 6" id="KW-0998">Cell outer membrane</keyword>
<evidence type="ECO:0000313" key="9">
    <source>
        <dbReference type="Proteomes" id="UP001528823"/>
    </source>
</evidence>
<dbReference type="PANTHER" id="PTHR38098:SF1">
    <property type="entry name" value="LPS-ASSEMBLY LIPOPROTEIN LPTE"/>
    <property type="match status" value="1"/>
</dbReference>
<keyword evidence="7" id="KW-1133">Transmembrane helix</keyword>
<dbReference type="Gene3D" id="3.30.160.150">
    <property type="entry name" value="Lipoprotein like domain"/>
    <property type="match status" value="1"/>
</dbReference>
<comment type="subcellular location">
    <subcellularLocation>
        <location evidence="6">Cell outer membrane</location>
        <topology evidence="6">Lipid-anchor</topology>
    </subcellularLocation>
</comment>
<dbReference type="EMBL" id="JAPMOU010000007">
    <property type="protein sequence ID" value="MDE1461852.1"/>
    <property type="molecule type" value="Genomic_DNA"/>
</dbReference>
<dbReference type="PROSITE" id="PS51257">
    <property type="entry name" value="PROKAR_LIPOPROTEIN"/>
    <property type="match status" value="1"/>
</dbReference>
<comment type="caution">
    <text evidence="8">The sequence shown here is derived from an EMBL/GenBank/DDBJ whole genome shotgun (WGS) entry which is preliminary data.</text>
</comment>
<comment type="function">
    <text evidence="6">Together with LptD, is involved in the assembly of lipopolysaccharide (LPS) at the surface of the outer membrane. Required for the proper assembly of LptD. Binds LPS and may serve as the LPS recognition site at the outer membrane.</text>
</comment>
<evidence type="ECO:0000256" key="7">
    <source>
        <dbReference type="SAM" id="Phobius"/>
    </source>
</evidence>
<gene>
    <name evidence="6 8" type="primary">lptE</name>
    <name evidence="8" type="ORF">ORQ98_07705</name>
</gene>
<dbReference type="PANTHER" id="PTHR38098">
    <property type="entry name" value="LPS-ASSEMBLY LIPOPROTEIN LPTE"/>
    <property type="match status" value="1"/>
</dbReference>
<feature type="transmembrane region" description="Helical" evidence="7">
    <location>
        <begin position="12"/>
        <end position="33"/>
    </location>
</feature>
<keyword evidence="5 6" id="KW-0449">Lipoprotein</keyword>
<evidence type="ECO:0000313" key="8">
    <source>
        <dbReference type="EMBL" id="MDE1461852.1"/>
    </source>
</evidence>
<evidence type="ECO:0000256" key="4">
    <source>
        <dbReference type="ARBA" id="ARBA00023237"/>
    </source>
</evidence>
<dbReference type="Proteomes" id="UP001528823">
    <property type="component" value="Unassembled WGS sequence"/>
</dbReference>
<keyword evidence="3 6" id="KW-0564">Palmitate</keyword>